<keyword evidence="4" id="KW-1185">Reference proteome</keyword>
<dbReference type="Gene3D" id="3.40.50.150">
    <property type="entry name" value="Vaccinia Virus protein VP39"/>
    <property type="match status" value="1"/>
</dbReference>
<reference evidence="4" key="1">
    <citation type="submission" date="2017-08" db="EMBL/GenBank/DDBJ databases">
        <title>Direct submision.</title>
        <authorList>
            <person name="Kim S.-J."/>
            <person name="Rhee S.-K."/>
        </authorList>
    </citation>
    <scope>NUCLEOTIDE SEQUENCE [LARGE SCALE GENOMIC DNA]</scope>
    <source>
        <strain evidence="4">GI5</strain>
    </source>
</reference>
<dbReference type="Proteomes" id="UP000235116">
    <property type="component" value="Chromosome"/>
</dbReference>
<keyword evidence="3" id="KW-0489">Methyltransferase</keyword>
<feature type="domain" description="Methyltransferase" evidence="2">
    <location>
        <begin position="45"/>
        <end position="134"/>
    </location>
</feature>
<dbReference type="InterPro" id="IPR041698">
    <property type="entry name" value="Methyltransf_25"/>
</dbReference>
<organism evidence="3 4">
    <name type="scientific">Ketobacter alkanivorans</name>
    <dbReference type="NCBI Taxonomy" id="1917421"/>
    <lineage>
        <taxon>Bacteria</taxon>
        <taxon>Pseudomonadati</taxon>
        <taxon>Pseudomonadota</taxon>
        <taxon>Gammaproteobacteria</taxon>
        <taxon>Pseudomonadales</taxon>
        <taxon>Ketobacteraceae</taxon>
        <taxon>Ketobacter</taxon>
    </lineage>
</organism>
<proteinExistence type="predicted"/>
<dbReference type="RefSeq" id="WP_101894261.1">
    <property type="nucleotide sequence ID" value="NZ_CP022684.1"/>
</dbReference>
<evidence type="ECO:0000313" key="4">
    <source>
        <dbReference type="Proteomes" id="UP000235116"/>
    </source>
</evidence>
<dbReference type="EMBL" id="CP022684">
    <property type="protein sequence ID" value="AUM12879.1"/>
    <property type="molecule type" value="Genomic_DNA"/>
</dbReference>
<evidence type="ECO:0000259" key="2">
    <source>
        <dbReference type="Pfam" id="PF13649"/>
    </source>
</evidence>
<gene>
    <name evidence="3" type="ORF">Kalk_10800</name>
</gene>
<dbReference type="KEGG" id="kak:Kalk_10800"/>
<dbReference type="AlphaFoldDB" id="A0A2K9LKJ5"/>
<evidence type="ECO:0000256" key="1">
    <source>
        <dbReference type="ARBA" id="ARBA00022679"/>
    </source>
</evidence>
<dbReference type="CDD" id="cd02440">
    <property type="entry name" value="AdoMet_MTases"/>
    <property type="match status" value="1"/>
</dbReference>
<dbReference type="Pfam" id="PF13649">
    <property type="entry name" value="Methyltransf_25"/>
    <property type="match status" value="1"/>
</dbReference>
<dbReference type="GO" id="GO:0008168">
    <property type="term" value="F:methyltransferase activity"/>
    <property type="evidence" value="ECO:0007669"/>
    <property type="project" value="UniProtKB-KW"/>
</dbReference>
<dbReference type="OrthoDB" id="6681190at2"/>
<keyword evidence="1 3" id="KW-0808">Transferase</keyword>
<accession>A0A2K9LKJ5</accession>
<protein>
    <submittedName>
        <fullName evidence="3">SAM-dependent methyltransferase</fullName>
    </submittedName>
</protein>
<sequence>MNPKEIGKAYDTITHLWVREDFNRMNGIAEHKRALAFVENKGKALDVGCGCTGRFVDLLLSEGFTPEGIDISEEMIRLARRRHPELSFHHQDICEWTITEKYEFITAWDSIWHIPLEQQENVLTKLVSSLNVGGVLIFSFGGTNEKSDHTDNFMGPEVYYSTLGTNGFLELLIRLGCICRHLEYGQHPELHTYLIVQKTQNHP</sequence>
<dbReference type="SUPFAM" id="SSF53335">
    <property type="entry name" value="S-adenosyl-L-methionine-dependent methyltransferases"/>
    <property type="match status" value="1"/>
</dbReference>
<dbReference type="GO" id="GO:0032259">
    <property type="term" value="P:methylation"/>
    <property type="evidence" value="ECO:0007669"/>
    <property type="project" value="UniProtKB-KW"/>
</dbReference>
<dbReference type="InterPro" id="IPR029063">
    <property type="entry name" value="SAM-dependent_MTases_sf"/>
</dbReference>
<evidence type="ECO:0000313" key="3">
    <source>
        <dbReference type="EMBL" id="AUM12879.1"/>
    </source>
</evidence>
<dbReference type="PANTHER" id="PTHR43861">
    <property type="entry name" value="TRANS-ACONITATE 2-METHYLTRANSFERASE-RELATED"/>
    <property type="match status" value="1"/>
</dbReference>
<name>A0A2K9LKJ5_9GAMM</name>